<comment type="caution">
    <text evidence="2">The sequence shown here is derived from an EMBL/GenBank/DDBJ whole genome shotgun (WGS) entry which is preliminary data.</text>
</comment>
<protein>
    <submittedName>
        <fullName evidence="2">Thioredoxin family protein</fullName>
    </submittedName>
</protein>
<dbReference type="InterPro" id="IPR050620">
    <property type="entry name" value="Thioredoxin_H-type-like"/>
</dbReference>
<evidence type="ECO:0000259" key="1">
    <source>
        <dbReference type="PROSITE" id="PS51352"/>
    </source>
</evidence>
<evidence type="ECO:0000313" key="3">
    <source>
        <dbReference type="Proteomes" id="UP000564536"/>
    </source>
</evidence>
<feature type="domain" description="Thioredoxin" evidence="1">
    <location>
        <begin position="1"/>
        <end position="119"/>
    </location>
</feature>
<organism evidence="2 3">
    <name type="scientific">Listeria weihenstephanensis</name>
    <dbReference type="NCBI Taxonomy" id="1006155"/>
    <lineage>
        <taxon>Bacteria</taxon>
        <taxon>Bacillati</taxon>
        <taxon>Bacillota</taxon>
        <taxon>Bacilli</taxon>
        <taxon>Bacillales</taxon>
        <taxon>Listeriaceae</taxon>
        <taxon>Listeria</taxon>
    </lineage>
</organism>
<gene>
    <name evidence="2" type="ORF">HB943_09545</name>
</gene>
<dbReference type="SUPFAM" id="SSF52833">
    <property type="entry name" value="Thioredoxin-like"/>
    <property type="match status" value="1"/>
</dbReference>
<dbReference type="PROSITE" id="PS51352">
    <property type="entry name" value="THIOREDOXIN_2"/>
    <property type="match status" value="1"/>
</dbReference>
<reference evidence="2 3" key="1">
    <citation type="submission" date="2020-03" db="EMBL/GenBank/DDBJ databases">
        <title>Soil Listeria distribution.</title>
        <authorList>
            <person name="Liao J."/>
            <person name="Wiedmann M."/>
        </authorList>
    </citation>
    <scope>NUCLEOTIDE SEQUENCE [LARGE SCALE GENOMIC DNA]</scope>
    <source>
        <strain evidence="2 3">FSL L7-1523</strain>
    </source>
</reference>
<dbReference type="RefSeq" id="WP_185426026.1">
    <property type="nucleotide sequence ID" value="NZ_JAARRL010000013.1"/>
</dbReference>
<name>A0A841Z7K2_9LIST</name>
<dbReference type="PANTHER" id="PTHR10438">
    <property type="entry name" value="THIOREDOXIN"/>
    <property type="match status" value="1"/>
</dbReference>
<dbReference type="InterPro" id="IPR013766">
    <property type="entry name" value="Thioredoxin_domain"/>
</dbReference>
<evidence type="ECO:0000313" key="2">
    <source>
        <dbReference type="EMBL" id="MBC1500849.1"/>
    </source>
</evidence>
<dbReference type="Proteomes" id="UP000564536">
    <property type="component" value="Unassembled WGS sequence"/>
</dbReference>
<accession>A0A841Z7K2</accession>
<dbReference type="Pfam" id="PF00085">
    <property type="entry name" value="Thioredoxin"/>
    <property type="match status" value="1"/>
</dbReference>
<dbReference type="CDD" id="cd02947">
    <property type="entry name" value="TRX_family"/>
    <property type="match status" value="1"/>
</dbReference>
<sequence>MSFRINKYRTKKESSRMKHLESVEAFNDLKDNGKTIFMFSADWCGDCKFIEPIMPEIEAEHDDFTFSHVDRDQFIDLCGELAIFGIPSFLAFEDGEEIGRFVSKDRKTKEEINDFINAL</sequence>
<dbReference type="PANTHER" id="PTHR10438:SF468">
    <property type="entry name" value="THIOREDOXIN-1-RELATED"/>
    <property type="match status" value="1"/>
</dbReference>
<dbReference type="InterPro" id="IPR036249">
    <property type="entry name" value="Thioredoxin-like_sf"/>
</dbReference>
<dbReference type="Gene3D" id="3.40.30.10">
    <property type="entry name" value="Glutaredoxin"/>
    <property type="match status" value="1"/>
</dbReference>
<dbReference type="AlphaFoldDB" id="A0A841Z7K2"/>
<proteinExistence type="predicted"/>
<dbReference type="EMBL" id="JAARRL010000013">
    <property type="protein sequence ID" value="MBC1500849.1"/>
    <property type="molecule type" value="Genomic_DNA"/>
</dbReference>